<name>A0A7M4D7G0_9BACT</name>
<dbReference type="Proteomes" id="UP000285951">
    <property type="component" value="Unassembled WGS sequence"/>
</dbReference>
<reference evidence="2 3" key="1">
    <citation type="submission" date="2019-11" db="EMBL/GenBank/DDBJ databases">
        <title>Draft genome sequence of Labilibaculum sp. strain SYP isolated from Black Sea.</title>
        <authorList>
            <person name="Yadav S."/>
            <person name="Villanueva L."/>
        </authorList>
    </citation>
    <scope>NUCLEOTIDE SEQUENCE [LARGE SCALE GENOMIC DNA]</scope>
    <source>
        <strain evidence="2 3">44</strain>
    </source>
</reference>
<comment type="caution">
    <text evidence="1">The sequence shown here is derived from an EMBL/GenBank/DDBJ whole genome shotgun (WGS) entry which is preliminary data.</text>
</comment>
<dbReference type="Gene3D" id="1.10.30.50">
    <property type="match status" value="1"/>
</dbReference>
<proteinExistence type="predicted"/>
<gene>
    <name evidence="2" type="ORF">DWB62_012255</name>
    <name evidence="1" type="ORF">GNY23_12255</name>
</gene>
<dbReference type="EMBL" id="WOTW01000027">
    <property type="protein sequence ID" value="MUP38589.1"/>
    <property type="molecule type" value="Genomic_DNA"/>
</dbReference>
<evidence type="ECO:0000313" key="2">
    <source>
        <dbReference type="EMBL" id="MVB07794.1"/>
    </source>
</evidence>
<dbReference type="Proteomes" id="UP000462449">
    <property type="component" value="Unassembled WGS sequence"/>
</dbReference>
<evidence type="ECO:0008006" key="5">
    <source>
        <dbReference type="Google" id="ProtNLM"/>
    </source>
</evidence>
<sequence>MKKITKPKIKARDVVKDSVDNMQNLKLKQDILNNLHVFDKAEIEFNSKKQNNTLYSIIQKETISNLVDASELKKLYTSRMLKKENLARKYYDSIFLSAANGKCPFCSQRIVKTLDHYLPKSEYPIYSVVPINLVPSCADCNKDKLADIPKCSKDETLHPYYDDVEGEIWLSSKIVTINPDLEIEFYVSPPKKWSKLLYDRAKNHLIAYKLNELYSIHAVEEFHNIKQQLVRLFQKGGSVLLKEHLEDCYESRLSYDKNSWQTAFYRGLINDTDFINGMFIAQNSIQSNSPPR</sequence>
<dbReference type="RefSeq" id="WP_156196191.1">
    <property type="nucleotide sequence ID" value="NZ_QTZN02000027.1"/>
</dbReference>
<evidence type="ECO:0000313" key="4">
    <source>
        <dbReference type="Proteomes" id="UP000462449"/>
    </source>
</evidence>
<protein>
    <recommendedName>
        <fullName evidence="5">HNH endonuclease</fullName>
    </recommendedName>
</protein>
<evidence type="ECO:0000313" key="3">
    <source>
        <dbReference type="Proteomes" id="UP000285951"/>
    </source>
</evidence>
<dbReference type="OrthoDB" id="9816185at2"/>
<dbReference type="AlphaFoldDB" id="A0A7M4D7G0"/>
<dbReference type="EMBL" id="QTZN02000027">
    <property type="protein sequence ID" value="MVB07794.1"/>
    <property type="molecule type" value="Genomic_DNA"/>
</dbReference>
<accession>A0A7M4D7G0</accession>
<reference evidence="1 4" key="2">
    <citation type="submission" date="2019-12" db="EMBL/GenBank/DDBJ databases">
        <title>Draft genome sequence of Labilibaculum sp. strain 44 isolated from deep waters of Black Sea.</title>
        <authorList>
            <person name="Yadav S."/>
            <person name="Villanueva L."/>
        </authorList>
    </citation>
    <scope>NUCLEOTIDE SEQUENCE [LARGE SCALE GENOMIC DNA]</scope>
    <source>
        <strain evidence="1 4">44</strain>
    </source>
</reference>
<keyword evidence="3" id="KW-1185">Reference proteome</keyword>
<evidence type="ECO:0000313" key="1">
    <source>
        <dbReference type="EMBL" id="MUP38589.1"/>
    </source>
</evidence>
<organism evidence="1 4">
    <name type="scientific">Labilibaculum euxinus</name>
    <dbReference type="NCBI Taxonomy" id="2686357"/>
    <lineage>
        <taxon>Bacteria</taxon>
        <taxon>Pseudomonadati</taxon>
        <taxon>Bacteroidota</taxon>
        <taxon>Bacteroidia</taxon>
        <taxon>Marinilabiliales</taxon>
        <taxon>Marinifilaceae</taxon>
        <taxon>Labilibaculum</taxon>
    </lineage>
</organism>